<reference evidence="1" key="1">
    <citation type="submission" date="2023-01" db="EMBL/GenBank/DDBJ databases">
        <title>Genome assembly of the deep-sea coral Lophelia pertusa.</title>
        <authorList>
            <person name="Herrera S."/>
            <person name="Cordes E."/>
        </authorList>
    </citation>
    <scope>NUCLEOTIDE SEQUENCE</scope>
    <source>
        <strain evidence="1">USNM1676648</strain>
        <tissue evidence="1">Polyp</tissue>
    </source>
</reference>
<keyword evidence="2" id="KW-1185">Reference proteome</keyword>
<feature type="non-terminal residue" evidence="1">
    <location>
        <position position="63"/>
    </location>
</feature>
<sequence length="63" mass="7536">PREPTEAGTNFFKTRKRILVQTGKKKKELKELRYVRNVVWDLKLLKRPSREHILTRICPFTGN</sequence>
<comment type="caution">
    <text evidence="1">The sequence shown here is derived from an EMBL/GenBank/DDBJ whole genome shotgun (WGS) entry which is preliminary data.</text>
</comment>
<gene>
    <name evidence="1" type="ORF">OS493_032979</name>
</gene>
<proteinExistence type="predicted"/>
<evidence type="ECO:0000313" key="2">
    <source>
        <dbReference type="Proteomes" id="UP001163046"/>
    </source>
</evidence>
<accession>A0A9X0CD06</accession>
<protein>
    <submittedName>
        <fullName evidence="1">Uncharacterized protein</fullName>
    </submittedName>
</protein>
<dbReference type="AlphaFoldDB" id="A0A9X0CD06"/>
<feature type="non-terminal residue" evidence="1">
    <location>
        <position position="1"/>
    </location>
</feature>
<dbReference type="OrthoDB" id="10254436at2759"/>
<organism evidence="1 2">
    <name type="scientific">Desmophyllum pertusum</name>
    <dbReference type="NCBI Taxonomy" id="174260"/>
    <lineage>
        <taxon>Eukaryota</taxon>
        <taxon>Metazoa</taxon>
        <taxon>Cnidaria</taxon>
        <taxon>Anthozoa</taxon>
        <taxon>Hexacorallia</taxon>
        <taxon>Scleractinia</taxon>
        <taxon>Caryophylliina</taxon>
        <taxon>Caryophylliidae</taxon>
        <taxon>Desmophyllum</taxon>
    </lineage>
</organism>
<evidence type="ECO:0000313" key="1">
    <source>
        <dbReference type="EMBL" id="KAJ7322794.1"/>
    </source>
</evidence>
<dbReference type="Proteomes" id="UP001163046">
    <property type="component" value="Unassembled WGS sequence"/>
</dbReference>
<dbReference type="EMBL" id="MU827819">
    <property type="protein sequence ID" value="KAJ7322794.1"/>
    <property type="molecule type" value="Genomic_DNA"/>
</dbReference>
<name>A0A9X0CD06_9CNID</name>